<evidence type="ECO:0000256" key="6">
    <source>
        <dbReference type="ARBA" id="ARBA00022833"/>
    </source>
</evidence>
<feature type="signal peptide" evidence="8">
    <location>
        <begin position="1"/>
        <end position="19"/>
    </location>
</feature>
<comment type="caution">
    <text evidence="10">The sequence shown here is derived from an EMBL/GenBank/DDBJ whole genome shotgun (WGS) entry which is preliminary data.</text>
</comment>
<accession>A0A5Q4BA87</accession>
<dbReference type="PANTHER" id="PTHR37016:SF3">
    <property type="entry name" value="NEUTRAL PROTEASE 2-RELATED"/>
    <property type="match status" value="1"/>
</dbReference>
<dbReference type="OrthoDB" id="4811013at2759"/>
<evidence type="ECO:0000256" key="3">
    <source>
        <dbReference type="ARBA" id="ARBA00022670"/>
    </source>
</evidence>
<dbReference type="EMBL" id="PUHP01003567">
    <property type="protein sequence ID" value="TQN63832.1"/>
    <property type="molecule type" value="Genomic_DNA"/>
</dbReference>
<keyword evidence="7" id="KW-0482">Metalloprotease</keyword>
<keyword evidence="11" id="KW-1185">Reference proteome</keyword>
<dbReference type="InterPro" id="IPR024079">
    <property type="entry name" value="MetalloPept_cat_dom_sf"/>
</dbReference>
<sequence>MQCLIPLFFLLNQFIFIHCAVLPPRSLYRRNTKQNIGIIAGQKGRSENSDFFCDASQTAAIENAIGWMNRYAASSYNYLLESNSKTSAGFIGWFGDGNTDKASSIRDYIYEPIYDLGSEAKYYVSSLEEVDQTVVIGCGTLHNSPICRRPGVAAAAQAADNTIVVCPAAFTNNGYYASDAAEYAAQTLWRDSRTLMSTAGLTLLHEMTHLPGVVGDFRYWAGNNRADDHVYEPSNCIKLPDDQTITNAQNYMLFALDARANSEYAKKQVDMNADSTWNFAIQWLRAGAGGRRETP</sequence>
<dbReference type="Gene3D" id="3.40.390.10">
    <property type="entry name" value="Collagenase (Catalytic Domain)"/>
    <property type="match status" value="1"/>
</dbReference>
<dbReference type="InterPro" id="IPR050414">
    <property type="entry name" value="Fungal_M35_metalloproteases"/>
</dbReference>
<evidence type="ECO:0000259" key="9">
    <source>
        <dbReference type="SMART" id="SM01351"/>
    </source>
</evidence>
<dbReference type="SMART" id="SM01351">
    <property type="entry name" value="Aspzincin_M35"/>
    <property type="match status" value="1"/>
</dbReference>
<keyword evidence="3" id="KW-0645">Protease</keyword>
<evidence type="ECO:0000256" key="7">
    <source>
        <dbReference type="ARBA" id="ARBA00023049"/>
    </source>
</evidence>
<dbReference type="PANTHER" id="PTHR37016">
    <property type="match status" value="1"/>
</dbReference>
<proteinExistence type="inferred from homology"/>
<gene>
    <name evidence="10" type="ORF">CSHISOI_11588</name>
</gene>
<dbReference type="GO" id="GO:0006508">
    <property type="term" value="P:proteolysis"/>
    <property type="evidence" value="ECO:0007669"/>
    <property type="project" value="UniProtKB-KW"/>
</dbReference>
<comment type="cofactor">
    <cofactor evidence="1">
        <name>Zn(2+)</name>
        <dbReference type="ChEBI" id="CHEBI:29105"/>
    </cofactor>
</comment>
<evidence type="ECO:0000256" key="1">
    <source>
        <dbReference type="ARBA" id="ARBA00001947"/>
    </source>
</evidence>
<feature type="domain" description="Lysine-specific metallo-endopeptidase" evidence="9">
    <location>
        <begin position="77"/>
        <end position="256"/>
    </location>
</feature>
<dbReference type="InterPro" id="IPR029463">
    <property type="entry name" value="Lys_MEP"/>
</dbReference>
<dbReference type="Proteomes" id="UP000326340">
    <property type="component" value="Unassembled WGS sequence"/>
</dbReference>
<protein>
    <recommendedName>
        <fullName evidence="9">Lysine-specific metallo-endopeptidase domain-containing protein</fullName>
    </recommendedName>
</protein>
<evidence type="ECO:0000256" key="2">
    <source>
        <dbReference type="ARBA" id="ARBA00010279"/>
    </source>
</evidence>
<reference evidence="10 11" key="1">
    <citation type="journal article" date="2019" name="Sci. Rep.">
        <title>Colletotrichum shisoi sp. nov., an anthracnose pathogen of Perilla frutescens in Japan: molecular phylogenetic, morphological and genomic evidence.</title>
        <authorList>
            <person name="Gan P."/>
            <person name="Tsushima A."/>
            <person name="Hiroyama R."/>
            <person name="Narusaka M."/>
            <person name="Takano Y."/>
            <person name="Narusaka Y."/>
            <person name="Kawaradani M."/>
            <person name="Damm U."/>
            <person name="Shirasu K."/>
        </authorList>
    </citation>
    <scope>NUCLEOTIDE SEQUENCE [LARGE SCALE GENOMIC DNA]</scope>
    <source>
        <strain evidence="10 11">PG-2018a</strain>
    </source>
</reference>
<feature type="chain" id="PRO_5025018005" description="Lysine-specific metallo-endopeptidase domain-containing protein" evidence="8">
    <location>
        <begin position="20"/>
        <end position="295"/>
    </location>
</feature>
<evidence type="ECO:0000256" key="8">
    <source>
        <dbReference type="SAM" id="SignalP"/>
    </source>
</evidence>
<dbReference type="GO" id="GO:0004222">
    <property type="term" value="F:metalloendopeptidase activity"/>
    <property type="evidence" value="ECO:0007669"/>
    <property type="project" value="InterPro"/>
</dbReference>
<dbReference type="AlphaFoldDB" id="A0A5Q4BA87"/>
<dbReference type="Pfam" id="PF14521">
    <property type="entry name" value="Aspzincin_M35"/>
    <property type="match status" value="1"/>
</dbReference>
<evidence type="ECO:0000313" key="10">
    <source>
        <dbReference type="EMBL" id="TQN63832.1"/>
    </source>
</evidence>
<comment type="similarity">
    <text evidence="2">Belongs to the peptidase M35 family.</text>
</comment>
<organism evidence="10 11">
    <name type="scientific">Colletotrichum shisoi</name>
    <dbReference type="NCBI Taxonomy" id="2078593"/>
    <lineage>
        <taxon>Eukaryota</taxon>
        <taxon>Fungi</taxon>
        <taxon>Dikarya</taxon>
        <taxon>Ascomycota</taxon>
        <taxon>Pezizomycotina</taxon>
        <taxon>Sordariomycetes</taxon>
        <taxon>Hypocreomycetidae</taxon>
        <taxon>Glomerellales</taxon>
        <taxon>Glomerellaceae</taxon>
        <taxon>Colletotrichum</taxon>
        <taxon>Colletotrichum destructivum species complex</taxon>
    </lineage>
</organism>
<evidence type="ECO:0000313" key="11">
    <source>
        <dbReference type="Proteomes" id="UP000326340"/>
    </source>
</evidence>
<dbReference type="SUPFAM" id="SSF55486">
    <property type="entry name" value="Metalloproteases ('zincins'), catalytic domain"/>
    <property type="match status" value="1"/>
</dbReference>
<evidence type="ECO:0000256" key="5">
    <source>
        <dbReference type="ARBA" id="ARBA00022801"/>
    </source>
</evidence>
<keyword evidence="4" id="KW-0479">Metal-binding</keyword>
<dbReference type="GO" id="GO:0046872">
    <property type="term" value="F:metal ion binding"/>
    <property type="evidence" value="ECO:0007669"/>
    <property type="project" value="UniProtKB-KW"/>
</dbReference>
<keyword evidence="5" id="KW-0378">Hydrolase</keyword>
<keyword evidence="8" id="KW-0732">Signal</keyword>
<name>A0A5Q4BA87_9PEZI</name>
<keyword evidence="6" id="KW-0862">Zinc</keyword>
<evidence type="ECO:0000256" key="4">
    <source>
        <dbReference type="ARBA" id="ARBA00022723"/>
    </source>
</evidence>